<feature type="domain" description="Type 4 fimbrial biogenesis protein PilX N-terminal" evidence="3">
    <location>
        <begin position="17"/>
        <end position="66"/>
    </location>
</feature>
<dbReference type="InterPro" id="IPR025746">
    <property type="entry name" value="PilX_N_dom"/>
</dbReference>
<gene>
    <name evidence="4" type="ORF">SAMN05660653_00103</name>
</gene>
<feature type="transmembrane region" description="Helical" evidence="1">
    <location>
        <begin position="20"/>
        <end position="38"/>
    </location>
</feature>
<evidence type="ECO:0000256" key="1">
    <source>
        <dbReference type="SAM" id="Phobius"/>
    </source>
</evidence>
<dbReference type="RefSeq" id="WP_092116140.1">
    <property type="nucleotide sequence ID" value="NZ_FMXO01000001.1"/>
</dbReference>
<dbReference type="AlphaFoldDB" id="A0A1G6A3W7"/>
<organism evidence="4 5">
    <name type="scientific">Desulfonatronum thiosulfatophilum</name>
    <dbReference type="NCBI Taxonomy" id="617002"/>
    <lineage>
        <taxon>Bacteria</taxon>
        <taxon>Pseudomonadati</taxon>
        <taxon>Thermodesulfobacteriota</taxon>
        <taxon>Desulfovibrionia</taxon>
        <taxon>Desulfovibrionales</taxon>
        <taxon>Desulfonatronaceae</taxon>
        <taxon>Desulfonatronum</taxon>
    </lineage>
</organism>
<dbReference type="Proteomes" id="UP000198771">
    <property type="component" value="Unassembled WGS sequence"/>
</dbReference>
<name>A0A1G6A3W7_9BACT</name>
<reference evidence="4 5" key="1">
    <citation type="submission" date="2016-10" db="EMBL/GenBank/DDBJ databases">
        <authorList>
            <person name="de Groot N.N."/>
        </authorList>
    </citation>
    <scope>NUCLEOTIDE SEQUENCE [LARGE SCALE GENOMIC DNA]</scope>
    <source>
        <strain evidence="4 5">ASO4-2</strain>
    </source>
</reference>
<dbReference type="STRING" id="617002.SAMN05660653_00103"/>
<accession>A0A1G6A3W7</accession>
<keyword evidence="1" id="KW-0472">Membrane</keyword>
<evidence type="ECO:0000313" key="5">
    <source>
        <dbReference type="Proteomes" id="UP000198771"/>
    </source>
</evidence>
<protein>
    <submittedName>
        <fullName evidence="4">Type IV pilus assembly protein PilX</fullName>
    </submittedName>
</protein>
<dbReference type="OrthoDB" id="5405962at2"/>
<evidence type="ECO:0000259" key="2">
    <source>
        <dbReference type="Pfam" id="PF13681"/>
    </source>
</evidence>
<dbReference type="Pfam" id="PF14341">
    <property type="entry name" value="PilX_N"/>
    <property type="match status" value="1"/>
</dbReference>
<keyword evidence="1" id="KW-1133">Transmembrane helix</keyword>
<dbReference type="InterPro" id="IPR025205">
    <property type="entry name" value="PilX/PilW_C"/>
</dbReference>
<keyword evidence="5" id="KW-1185">Reference proteome</keyword>
<dbReference type="Pfam" id="PF13681">
    <property type="entry name" value="PilX"/>
    <property type="match status" value="1"/>
</dbReference>
<keyword evidence="1" id="KW-0812">Transmembrane</keyword>
<evidence type="ECO:0000313" key="4">
    <source>
        <dbReference type="EMBL" id="SDB02703.1"/>
    </source>
</evidence>
<feature type="domain" description="PilX/PilW C-terminal" evidence="2">
    <location>
        <begin position="94"/>
        <end position="172"/>
    </location>
</feature>
<evidence type="ECO:0000259" key="3">
    <source>
        <dbReference type="Pfam" id="PF14341"/>
    </source>
</evidence>
<dbReference type="EMBL" id="FMXO01000001">
    <property type="protein sequence ID" value="SDB02703.1"/>
    <property type="molecule type" value="Genomic_DNA"/>
</dbReference>
<sequence>MCNSLIPHNQEIDSQTGSALVISLVMLLVLTLMAVAGMQTTSLQERMAGNMRDKDLAFQAAEAALREAESYLQGAVLDPFDGTNGLYKPNISLWTDPVVWAPGSSFSWEYEFLIDNVKQLPRYIIEELPPVAQPLGSLAADEPIPEAGIYRITSFAVGGSSNAEVILQVTYKR</sequence>
<proteinExistence type="predicted"/>